<dbReference type="GO" id="GO:0005737">
    <property type="term" value="C:cytoplasm"/>
    <property type="evidence" value="ECO:0007669"/>
    <property type="project" value="TreeGrafter"/>
</dbReference>
<dbReference type="STRING" id="53326.A0A016V4K8"/>
<reference evidence="4" key="1">
    <citation type="journal article" date="2015" name="Nat. Genet.">
        <title>The genome and transcriptome of the zoonotic hookworm Ancylostoma ceylanicum identify infection-specific gene families.</title>
        <authorList>
            <person name="Schwarz E.M."/>
            <person name="Hu Y."/>
            <person name="Antoshechkin I."/>
            <person name="Miller M.M."/>
            <person name="Sternberg P.W."/>
            <person name="Aroian R.V."/>
        </authorList>
    </citation>
    <scope>NUCLEOTIDE SEQUENCE</scope>
    <source>
        <strain evidence="4">HY135</strain>
    </source>
</reference>
<feature type="region of interest" description="Disordered" evidence="2">
    <location>
        <begin position="102"/>
        <end position="122"/>
    </location>
</feature>
<keyword evidence="4" id="KW-1185">Reference proteome</keyword>
<feature type="region of interest" description="Disordered" evidence="2">
    <location>
        <begin position="35"/>
        <end position="84"/>
    </location>
</feature>
<dbReference type="PANTHER" id="PTHR16284">
    <property type="entry name" value="PROTEIN CDV3 HOMOLOG"/>
    <property type="match status" value="1"/>
</dbReference>
<dbReference type="OrthoDB" id="5848645at2759"/>
<evidence type="ECO:0000313" key="3">
    <source>
        <dbReference type="EMBL" id="EYC22579.1"/>
    </source>
</evidence>
<evidence type="ECO:0000256" key="2">
    <source>
        <dbReference type="SAM" id="MobiDB-lite"/>
    </source>
</evidence>
<dbReference type="AlphaFoldDB" id="A0A016V4K8"/>
<dbReference type="Proteomes" id="UP000024635">
    <property type="component" value="Unassembled WGS sequence"/>
</dbReference>
<protein>
    <submittedName>
        <fullName evidence="3">Uncharacterized protein</fullName>
    </submittedName>
</protein>
<comment type="caution">
    <text evidence="3">The sequence shown here is derived from an EMBL/GenBank/DDBJ whole genome shotgun (WGS) entry which is preliminary data.</text>
</comment>
<feature type="compositionally biased region" description="Polar residues" evidence="2">
    <location>
        <begin position="209"/>
        <end position="224"/>
    </location>
</feature>
<evidence type="ECO:0000256" key="1">
    <source>
        <dbReference type="ARBA" id="ARBA00006062"/>
    </source>
</evidence>
<sequence length="281" mass="30754">MSDDLSAFFAKKKDKKKKNVVKMEDVGHILELKVKRQEESDQLQADADARAAEEGEFQVRARGNGTAAGTQSGEESEWIDYTDTNQGRLEGLKIKDMGADSGDIAEEEHIDDEDQKAHTESVRTWGQIEKKDEEDHQNDDHFANLKQKTAYVIPAQRQAGMRGTGQKVDISNNEMFPSLADASKIEKDKKEDAKSGGWVKSSSGGSGINPASENRPISTANRWNMSAGPAPASAARERDSAIKAVAAHSAQNPTPAPIVREKESEAPKPAKYVPPSLRNRN</sequence>
<accession>A0A016V4K8</accession>
<name>A0A016V4K8_9BILA</name>
<dbReference type="EMBL" id="JARK01001353">
    <property type="protein sequence ID" value="EYC22579.1"/>
    <property type="molecule type" value="Genomic_DNA"/>
</dbReference>
<feature type="compositionally biased region" description="Basic and acidic residues" evidence="2">
    <location>
        <begin position="183"/>
        <end position="194"/>
    </location>
</feature>
<feature type="compositionally biased region" description="Basic and acidic residues" evidence="2">
    <location>
        <begin position="259"/>
        <end position="268"/>
    </location>
</feature>
<dbReference type="PANTHER" id="PTHR16284:SF13">
    <property type="entry name" value="PROTEIN CDV3 HOMOLOG"/>
    <property type="match status" value="1"/>
</dbReference>
<organism evidence="3 4">
    <name type="scientific">Ancylostoma ceylanicum</name>
    <dbReference type="NCBI Taxonomy" id="53326"/>
    <lineage>
        <taxon>Eukaryota</taxon>
        <taxon>Metazoa</taxon>
        <taxon>Ecdysozoa</taxon>
        <taxon>Nematoda</taxon>
        <taxon>Chromadorea</taxon>
        <taxon>Rhabditida</taxon>
        <taxon>Rhabditina</taxon>
        <taxon>Rhabditomorpha</taxon>
        <taxon>Strongyloidea</taxon>
        <taxon>Ancylostomatidae</taxon>
        <taxon>Ancylostomatinae</taxon>
        <taxon>Ancylostoma</taxon>
    </lineage>
</organism>
<gene>
    <name evidence="3" type="primary">Acey_s0017.g3436</name>
    <name evidence="3" type="synonym">Acey-F42A10.5</name>
    <name evidence="3" type="ORF">Y032_0017g3436</name>
</gene>
<comment type="similarity">
    <text evidence="1">Belongs to the CDV3 family.</text>
</comment>
<feature type="compositionally biased region" description="Acidic residues" evidence="2">
    <location>
        <begin position="103"/>
        <end position="114"/>
    </location>
</feature>
<feature type="compositionally biased region" description="Basic and acidic residues" evidence="2">
    <location>
        <begin position="47"/>
        <end position="59"/>
    </location>
</feature>
<evidence type="ECO:0000313" key="4">
    <source>
        <dbReference type="Proteomes" id="UP000024635"/>
    </source>
</evidence>
<dbReference type="InterPro" id="IPR026806">
    <property type="entry name" value="CDV3"/>
</dbReference>
<feature type="region of interest" description="Disordered" evidence="2">
    <location>
        <begin position="154"/>
        <end position="281"/>
    </location>
</feature>
<proteinExistence type="inferred from homology"/>